<sequence length="519" mass="56899">MAKYLIGLDSGTTGLRSKIYDLSGNVIAQGYREYDCVYYKPGWIDQDINMMVEAMYDSLAEVVAKGKKAGVDPNEIASIGLSTQRILHMYVDKNGNVMRNGMGISWQDSRCEAEAKWMSEFGDEYTQITGLPVGTAWGSGKVKWVLNNERETYEKASKILTTQEYFLYKLGARDGWFQDWSNASYFGLLDVQTMEFSDPLLKRFGISKDKLPRLVGSGWQVGTIDKYASERTGLPIGMPVCTGGGDQQCAGIGAGVIHEGLCEVTFGTSGVSLAALDTPKHDPNKKVSLSAAAFPEKAWESEGLQMAAASSYRWFRDTVGQVCKMIEPITQTSPYQILDRHAEKAPVGSNGVIFQPYLAGSNCPNYDGTARGAFLGLSFKSDFASLARSVLEGVTLEARSVLEAFYSFIDIDEIILSGGATNSKLWCQIQADVYNRPATMLKEGECTVMGAAILGGVGAGVFKSVQEGVDTMVKKVSTYEPNPKTVPQYNELYDLFKTAYSSLAQGDFYQKLNNFTENH</sequence>
<dbReference type="InterPro" id="IPR018484">
    <property type="entry name" value="FGGY_N"/>
</dbReference>
<protein>
    <submittedName>
        <fullName evidence="6">Xylulose kinase</fullName>
    </submittedName>
</protein>
<evidence type="ECO:0000313" key="6">
    <source>
        <dbReference type="EMBL" id="MBW7571448.1"/>
    </source>
</evidence>
<comment type="similarity">
    <text evidence="1">Belongs to the FGGY kinase family.</text>
</comment>
<dbReference type="GO" id="GO:0016301">
    <property type="term" value="F:kinase activity"/>
    <property type="evidence" value="ECO:0007669"/>
    <property type="project" value="UniProtKB-KW"/>
</dbReference>
<dbReference type="PIRSF" id="PIRSF000538">
    <property type="entry name" value="GlpK"/>
    <property type="match status" value="1"/>
</dbReference>
<evidence type="ECO:0000313" key="7">
    <source>
        <dbReference type="Proteomes" id="UP000719942"/>
    </source>
</evidence>
<accession>A0ABS7DJQ6</accession>
<proteinExistence type="inferred from homology"/>
<reference evidence="6 7" key="1">
    <citation type="submission" date="2021-03" db="EMBL/GenBank/DDBJ databases">
        <title>Caproiciproducens sp. nov. isolated from feces of cow.</title>
        <authorList>
            <person name="Choi J.-Y."/>
        </authorList>
    </citation>
    <scope>NUCLEOTIDE SEQUENCE [LARGE SCALE GENOMIC DNA]</scope>
    <source>
        <strain evidence="6 7">AGMB10547</strain>
    </source>
</reference>
<dbReference type="Pfam" id="PF02782">
    <property type="entry name" value="FGGY_C"/>
    <property type="match status" value="1"/>
</dbReference>
<feature type="domain" description="Carbohydrate kinase FGGY N-terminal" evidence="4">
    <location>
        <begin position="4"/>
        <end position="253"/>
    </location>
</feature>
<comment type="caution">
    <text evidence="6">The sequence shown here is derived from an EMBL/GenBank/DDBJ whole genome shotgun (WGS) entry which is preliminary data.</text>
</comment>
<keyword evidence="7" id="KW-1185">Reference proteome</keyword>
<dbReference type="PANTHER" id="PTHR43095">
    <property type="entry name" value="SUGAR KINASE"/>
    <property type="match status" value="1"/>
</dbReference>
<gene>
    <name evidence="6" type="ORF">J5W02_01365</name>
</gene>
<dbReference type="InterPro" id="IPR050406">
    <property type="entry name" value="FGGY_Carb_Kinase"/>
</dbReference>
<dbReference type="InterPro" id="IPR043129">
    <property type="entry name" value="ATPase_NBD"/>
</dbReference>
<evidence type="ECO:0000256" key="1">
    <source>
        <dbReference type="ARBA" id="ARBA00009156"/>
    </source>
</evidence>
<evidence type="ECO:0000259" key="4">
    <source>
        <dbReference type="Pfam" id="PF00370"/>
    </source>
</evidence>
<keyword evidence="3 6" id="KW-0418">Kinase</keyword>
<feature type="domain" description="Carbohydrate kinase FGGY C-terminal" evidence="5">
    <location>
        <begin position="264"/>
        <end position="458"/>
    </location>
</feature>
<keyword evidence="2" id="KW-0808">Transferase</keyword>
<dbReference type="EMBL" id="JAGFNZ010000001">
    <property type="protein sequence ID" value="MBW7571448.1"/>
    <property type="molecule type" value="Genomic_DNA"/>
</dbReference>
<name>A0ABS7DJQ6_9FIRM</name>
<dbReference type="Gene3D" id="3.30.420.40">
    <property type="match status" value="2"/>
</dbReference>
<dbReference type="InterPro" id="IPR018485">
    <property type="entry name" value="FGGY_C"/>
</dbReference>
<dbReference type="CDD" id="cd07779">
    <property type="entry name" value="ASKHA_NBD_FGGY_YgcE-like"/>
    <property type="match status" value="1"/>
</dbReference>
<dbReference type="InterPro" id="IPR000577">
    <property type="entry name" value="Carb_kinase_FGGY"/>
</dbReference>
<dbReference type="RefSeq" id="WP_219963860.1">
    <property type="nucleotide sequence ID" value="NZ_JAGFNZ010000001.1"/>
</dbReference>
<dbReference type="SUPFAM" id="SSF53067">
    <property type="entry name" value="Actin-like ATPase domain"/>
    <property type="match status" value="2"/>
</dbReference>
<dbReference type="Proteomes" id="UP000719942">
    <property type="component" value="Unassembled WGS sequence"/>
</dbReference>
<evidence type="ECO:0000256" key="2">
    <source>
        <dbReference type="ARBA" id="ARBA00022679"/>
    </source>
</evidence>
<evidence type="ECO:0000256" key="3">
    <source>
        <dbReference type="ARBA" id="ARBA00022777"/>
    </source>
</evidence>
<evidence type="ECO:0000259" key="5">
    <source>
        <dbReference type="Pfam" id="PF02782"/>
    </source>
</evidence>
<dbReference type="Pfam" id="PF00370">
    <property type="entry name" value="FGGY_N"/>
    <property type="match status" value="1"/>
</dbReference>
<organism evidence="6 7">
    <name type="scientific">Caproiciproducens faecalis</name>
    <dbReference type="NCBI Taxonomy" id="2820301"/>
    <lineage>
        <taxon>Bacteria</taxon>
        <taxon>Bacillati</taxon>
        <taxon>Bacillota</taxon>
        <taxon>Clostridia</taxon>
        <taxon>Eubacteriales</taxon>
        <taxon>Acutalibacteraceae</taxon>
        <taxon>Caproiciproducens</taxon>
    </lineage>
</organism>